<dbReference type="EMBL" id="SRRM01000018">
    <property type="protein sequence ID" value="TKY86198.1"/>
    <property type="molecule type" value="Genomic_DNA"/>
</dbReference>
<dbReference type="Gene3D" id="3.90.1410.10">
    <property type="entry name" value="set domain protein methyltransferase, domain 1"/>
    <property type="match status" value="1"/>
</dbReference>
<dbReference type="PANTHER" id="PTHR13271">
    <property type="entry name" value="UNCHARACTERIZED PUTATIVE METHYLTRANSFERASE"/>
    <property type="match status" value="1"/>
</dbReference>
<keyword evidence="2" id="KW-0808">Transferase</keyword>
<evidence type="ECO:0000256" key="1">
    <source>
        <dbReference type="ARBA" id="ARBA00022603"/>
    </source>
</evidence>
<reference evidence="4 5" key="1">
    <citation type="submission" date="2019-05" db="EMBL/GenBank/DDBJ databases">
        <title>Sporisorium graminicola CBS 10092 draft sequencing and annotation.</title>
        <authorList>
            <person name="Solano-Gonzalez S."/>
            <person name="Caddick M.X."/>
            <person name="Darby A."/>
        </authorList>
    </citation>
    <scope>NUCLEOTIDE SEQUENCE [LARGE SCALE GENOMIC DNA]</scope>
    <source>
        <strain evidence="4 5">CBS 10092</strain>
    </source>
</reference>
<keyword evidence="3" id="KW-0949">S-adenosyl-L-methionine</keyword>
<evidence type="ECO:0000313" key="4">
    <source>
        <dbReference type="EMBL" id="TKY86198.1"/>
    </source>
</evidence>
<evidence type="ECO:0000256" key="3">
    <source>
        <dbReference type="ARBA" id="ARBA00022691"/>
    </source>
</evidence>
<dbReference type="PANTHER" id="PTHR13271:SF47">
    <property type="entry name" value="ACTIN-HISTIDINE N-METHYLTRANSFERASE"/>
    <property type="match status" value="1"/>
</dbReference>
<dbReference type="KEGG" id="sgra:EX895_005023"/>
<keyword evidence="1" id="KW-0489">Methyltransferase</keyword>
<evidence type="ECO:0000256" key="2">
    <source>
        <dbReference type="ARBA" id="ARBA00022679"/>
    </source>
</evidence>
<organism evidence="4 5">
    <name type="scientific">Sporisorium graminicola</name>
    <dbReference type="NCBI Taxonomy" id="280036"/>
    <lineage>
        <taxon>Eukaryota</taxon>
        <taxon>Fungi</taxon>
        <taxon>Dikarya</taxon>
        <taxon>Basidiomycota</taxon>
        <taxon>Ustilaginomycotina</taxon>
        <taxon>Ustilaginomycetes</taxon>
        <taxon>Ustilaginales</taxon>
        <taxon>Ustilaginaceae</taxon>
        <taxon>Sporisorium</taxon>
    </lineage>
</organism>
<proteinExistence type="predicted"/>
<evidence type="ECO:0008006" key="6">
    <source>
        <dbReference type="Google" id="ProtNLM"/>
    </source>
</evidence>
<dbReference type="SUPFAM" id="SSF82199">
    <property type="entry name" value="SET domain"/>
    <property type="match status" value="1"/>
</dbReference>
<dbReference type="InterPro" id="IPR050600">
    <property type="entry name" value="SETD3_SETD6_MTase"/>
</dbReference>
<dbReference type="GO" id="GO:0032259">
    <property type="term" value="P:methylation"/>
    <property type="evidence" value="ECO:0007669"/>
    <property type="project" value="UniProtKB-KW"/>
</dbReference>
<comment type="caution">
    <text evidence="4">The sequence shown here is derived from an EMBL/GenBank/DDBJ whole genome shotgun (WGS) entry which is preliminary data.</text>
</comment>
<protein>
    <recommendedName>
        <fullName evidence="6">SET domain-containing protein</fullName>
    </recommendedName>
</protein>
<accession>A0A4U7KSG0</accession>
<dbReference type="RefSeq" id="XP_029738183.1">
    <property type="nucleotide sequence ID" value="XM_029885617.1"/>
</dbReference>
<evidence type="ECO:0000313" key="5">
    <source>
        <dbReference type="Proteomes" id="UP000306050"/>
    </source>
</evidence>
<keyword evidence="5" id="KW-1185">Reference proteome</keyword>
<dbReference type="InterPro" id="IPR046341">
    <property type="entry name" value="SET_dom_sf"/>
</dbReference>
<dbReference type="Proteomes" id="UP000306050">
    <property type="component" value="Chromosome SGRAM_5"/>
</dbReference>
<dbReference type="GO" id="GO:0016279">
    <property type="term" value="F:protein-lysine N-methyltransferase activity"/>
    <property type="evidence" value="ECO:0007669"/>
    <property type="project" value="UniProtKB-ARBA"/>
</dbReference>
<dbReference type="GeneID" id="40727918"/>
<dbReference type="AlphaFoldDB" id="A0A4U7KSG0"/>
<gene>
    <name evidence="4" type="ORF">EX895_005023</name>
</gene>
<sequence length="565" mass="63032">MARDSSSVVEQNRLLTQLLSLSLANSKLSKEDLLVQVSDQVPAGRGLVFTRRIESEQAVLTLPFDTLINIKSYKSFLHPDTLPSAVDIAGSDHKSKSKRRLSSAQLLSLLLARAQLELALGRTRTSAETTSKHEALQLFIRTLPERFDTVPLTWFLLARRLAHDEELEAAATWKQRFFQSLLQALPPHSQHLERKVRQRFERDWLCLCTLRDSNCDLLAEPVLLASNPDLARALVRAIDVDTFLWAWLCVNTRCVFLPLCLADHADNFTLAPMLDMANHTSDPSFECKVRYAADGGLEMYAPSGSDAETCVAVPGDECFITYGPHSNENLLSEYGFVLPAQLEFGRDQAADDELTWRGSRYVDVLMDEQVESLFKAQGADGEAKIELLQNRGYWGEFTAHPYPEPAHPSHRLIPALRLAALDLGSSSPSKTASKIAKVKAQPGVKAGKKVPFRAQDGISDLEKWEETLAGYRDTVSPENEQQARDILIDLCTARRKETDTARRHLAAAQGILESHRSDAQTSNGIRSEPDYDGCKLSLAFVQQLIEEEEAVLRLVSQAARDQAEW</sequence>
<dbReference type="OrthoDB" id="341421at2759"/>
<name>A0A4U7KSG0_9BASI</name>